<dbReference type="Gene3D" id="2.40.50.580">
    <property type="match status" value="1"/>
</dbReference>
<dbReference type="eggNOG" id="COG1489">
    <property type="taxonomic scope" value="Bacteria"/>
</dbReference>
<sequence length="226" mass="26188">MIRKAFFIKRLNRFAALVSLMGEEEKVFVPNSGRMKELLIRGTPVLLKKVISGQRKTKYDLIKVYHNSRWVSIDSRVPNRIFSDAIKKGRVTDFKGFKFGRQEVRWGNSRLDMLLVKKDVPVKYYLELKSVTLVEGDIARFPDAPTERGRRHLRELTDCLKKGHKAGIVFIVQRDDARFFSPNDKTDPEFGKELRRALKAGVNAFAYTCRVDEKSIKIDKKINILL</sequence>
<dbReference type="CDD" id="cd22359">
    <property type="entry name" value="SfsA-like_bacterial"/>
    <property type="match status" value="1"/>
</dbReference>
<protein>
    <recommendedName>
        <fullName evidence="1">Sugar fermentation stimulation protein homolog</fullName>
    </recommendedName>
</protein>
<dbReference type="InterPro" id="IPR005224">
    <property type="entry name" value="SfsA"/>
</dbReference>
<dbReference type="PANTHER" id="PTHR30545:SF2">
    <property type="entry name" value="SUGAR FERMENTATION STIMULATION PROTEIN A"/>
    <property type="match status" value="1"/>
</dbReference>
<dbReference type="Proteomes" id="UP000000719">
    <property type="component" value="Chromosome"/>
</dbReference>
<evidence type="ECO:0000259" key="3">
    <source>
        <dbReference type="Pfam" id="PF17746"/>
    </source>
</evidence>
<dbReference type="GO" id="GO:0003677">
    <property type="term" value="F:DNA binding"/>
    <property type="evidence" value="ECO:0007669"/>
    <property type="project" value="InterPro"/>
</dbReference>
<evidence type="ECO:0000259" key="2">
    <source>
        <dbReference type="Pfam" id="PF03749"/>
    </source>
</evidence>
<feature type="domain" description="Sugar fermentation stimulation protein C-terminal" evidence="2">
    <location>
        <begin position="77"/>
        <end position="214"/>
    </location>
</feature>
<dbReference type="RefSeq" id="WP_012635561.1">
    <property type="nucleotide sequence ID" value="NC_011899.1"/>
</dbReference>
<dbReference type="Gene3D" id="3.40.1350.60">
    <property type="match status" value="1"/>
</dbReference>
<dbReference type="InterPro" id="IPR040452">
    <property type="entry name" value="SfsA_C"/>
</dbReference>
<comment type="similarity">
    <text evidence="1">Belongs to the SfsA family.</text>
</comment>
<organism evidence="4 5">
    <name type="scientific">Halothermothrix orenii (strain H 168 / OCM 544 / DSM 9562)</name>
    <dbReference type="NCBI Taxonomy" id="373903"/>
    <lineage>
        <taxon>Bacteria</taxon>
        <taxon>Bacillati</taxon>
        <taxon>Bacillota</taxon>
        <taxon>Clostridia</taxon>
        <taxon>Halanaerobiales</taxon>
        <taxon>Halothermotrichaceae</taxon>
        <taxon>Halothermothrix</taxon>
    </lineage>
</organism>
<dbReference type="Pfam" id="PF03749">
    <property type="entry name" value="SfsA"/>
    <property type="match status" value="1"/>
</dbReference>
<evidence type="ECO:0000256" key="1">
    <source>
        <dbReference type="HAMAP-Rule" id="MF_00095"/>
    </source>
</evidence>
<dbReference type="PANTHER" id="PTHR30545">
    <property type="entry name" value="SUGAR FERMENTATION STIMULATION PROTEIN A"/>
    <property type="match status" value="1"/>
</dbReference>
<dbReference type="STRING" id="373903.Hore_06160"/>
<evidence type="ECO:0000313" key="5">
    <source>
        <dbReference type="Proteomes" id="UP000000719"/>
    </source>
</evidence>
<dbReference type="EMBL" id="CP001098">
    <property type="protein sequence ID" value="ACL69373.1"/>
    <property type="molecule type" value="Genomic_DNA"/>
</dbReference>
<keyword evidence="5" id="KW-1185">Reference proteome</keyword>
<dbReference type="OrthoDB" id="9802365at2"/>
<name>B8D2E6_HALOH</name>
<dbReference type="AlphaFoldDB" id="B8D2E6"/>
<gene>
    <name evidence="1" type="primary">sfsA</name>
    <name evidence="4" type="ordered locus">Hore_06160</name>
</gene>
<dbReference type="HOGENOM" id="CLU_052299_1_0_9"/>
<accession>B8D2E6</accession>
<dbReference type="Pfam" id="PF17746">
    <property type="entry name" value="SfsA_N"/>
    <property type="match status" value="1"/>
</dbReference>
<proteinExistence type="inferred from homology"/>
<dbReference type="InterPro" id="IPR041465">
    <property type="entry name" value="SfsA_N"/>
</dbReference>
<dbReference type="HAMAP" id="MF_00095">
    <property type="entry name" value="SfsA"/>
    <property type="match status" value="1"/>
</dbReference>
<evidence type="ECO:0000313" key="4">
    <source>
        <dbReference type="EMBL" id="ACL69373.1"/>
    </source>
</evidence>
<feature type="domain" description="SfsA N-terminal OB" evidence="3">
    <location>
        <begin position="8"/>
        <end position="73"/>
    </location>
</feature>
<dbReference type="KEGG" id="hor:Hore_06160"/>
<reference evidence="4 5" key="1">
    <citation type="journal article" date="2009" name="PLoS ONE">
        <title>Genome analysis of the anaerobic thermohalophilic bacterium Halothermothrix orenii.</title>
        <authorList>
            <person name="Mavromatis K."/>
            <person name="Ivanova N."/>
            <person name="Anderson I."/>
            <person name="Lykidis A."/>
            <person name="Hooper S.D."/>
            <person name="Sun H."/>
            <person name="Kunin V."/>
            <person name="Lapidus A."/>
            <person name="Hugenholtz P."/>
            <person name="Patel B."/>
            <person name="Kyrpides N.C."/>
        </authorList>
    </citation>
    <scope>NUCLEOTIDE SEQUENCE [LARGE SCALE GENOMIC DNA]</scope>
    <source>
        <strain evidence="5">H 168 / OCM 544 / DSM 9562</strain>
    </source>
</reference>
<dbReference type="NCBIfam" id="TIGR00230">
    <property type="entry name" value="sfsA"/>
    <property type="match status" value="1"/>
</dbReference>